<dbReference type="Proteomes" id="UP000623010">
    <property type="component" value="Unassembled WGS sequence"/>
</dbReference>
<accession>A0A918QRM7</accession>
<dbReference type="RefSeq" id="WP_190055301.1">
    <property type="nucleotide sequence ID" value="NZ_BMWH01000001.1"/>
</dbReference>
<gene>
    <name evidence="2" type="ORF">GCM10010389_01770</name>
</gene>
<proteinExistence type="predicted"/>
<reference evidence="2" key="1">
    <citation type="journal article" date="2014" name="Int. J. Syst. Evol. Microbiol.">
        <title>Complete genome sequence of Corynebacterium casei LMG S-19264T (=DSM 44701T), isolated from a smear-ripened cheese.</title>
        <authorList>
            <consortium name="US DOE Joint Genome Institute (JGI-PGF)"/>
            <person name="Walter F."/>
            <person name="Albersmeier A."/>
            <person name="Kalinowski J."/>
            <person name="Ruckert C."/>
        </authorList>
    </citation>
    <scope>NUCLEOTIDE SEQUENCE</scope>
    <source>
        <strain evidence="2">JCM 5016</strain>
    </source>
</reference>
<keyword evidence="3" id="KW-1185">Reference proteome</keyword>
<dbReference type="GO" id="GO:0016887">
    <property type="term" value="F:ATP hydrolysis activity"/>
    <property type="evidence" value="ECO:0007669"/>
    <property type="project" value="InterPro"/>
</dbReference>
<dbReference type="SUPFAM" id="SSF52540">
    <property type="entry name" value="P-loop containing nucleoside triphosphate hydrolases"/>
    <property type="match status" value="1"/>
</dbReference>
<dbReference type="SMART" id="SM00382">
    <property type="entry name" value="AAA"/>
    <property type="match status" value="1"/>
</dbReference>
<protein>
    <recommendedName>
        <fullName evidence="1">AAA+ ATPase domain-containing protein</fullName>
    </recommendedName>
</protein>
<dbReference type="InterPro" id="IPR011704">
    <property type="entry name" value="ATPase_dyneun-rel_AAA"/>
</dbReference>
<organism evidence="2 3">
    <name type="scientific">Streptomyces echinoruber</name>
    <dbReference type="NCBI Taxonomy" id="68898"/>
    <lineage>
        <taxon>Bacteria</taxon>
        <taxon>Bacillati</taxon>
        <taxon>Actinomycetota</taxon>
        <taxon>Actinomycetes</taxon>
        <taxon>Kitasatosporales</taxon>
        <taxon>Streptomycetaceae</taxon>
        <taxon>Streptomyces</taxon>
    </lineage>
</organism>
<dbReference type="Gene3D" id="3.40.50.300">
    <property type="entry name" value="P-loop containing nucleotide triphosphate hydrolases"/>
    <property type="match status" value="1"/>
</dbReference>
<evidence type="ECO:0000313" key="2">
    <source>
        <dbReference type="EMBL" id="GGZ68201.1"/>
    </source>
</evidence>
<dbReference type="EMBL" id="BMWH01000001">
    <property type="protein sequence ID" value="GGZ68201.1"/>
    <property type="molecule type" value="Genomic_DNA"/>
</dbReference>
<evidence type="ECO:0000313" key="3">
    <source>
        <dbReference type="Proteomes" id="UP000623010"/>
    </source>
</evidence>
<dbReference type="InterPro" id="IPR052934">
    <property type="entry name" value="Methyl-DNA_Rec/Restrict_Enz"/>
</dbReference>
<dbReference type="AlphaFoldDB" id="A0A918QRM7"/>
<name>A0A918QRM7_9ACTN</name>
<comment type="caution">
    <text evidence="2">The sequence shown here is derived from an EMBL/GenBank/DDBJ whole genome shotgun (WGS) entry which is preliminary data.</text>
</comment>
<sequence length="715" mass="78701">MNDRVGIGEAAAAFDRGTVAVDEARAEEERRRIITRFPLEQWAELPLERYALGLDTSVESGFSDTPRSGVGEDGATYCRLLEFGTPHLGSIRGGSAAKHIIYRHRSGEWRLAAPLRGLEPAQAWARLRGQFVQAFDAVARQDFETLDDLNLLRFGPALVTKSLTAYFPEHFLPVYSTEHLRTFLLRLGGTAEADSPAWRSNRRLLHLVRQRPEFEGWSGLEVMRFLYRNFDPRPRQRTIWKIAPGERGRLWDECRDGGFICVGWDEVGDLGQYQSDTELKAALDLNSPGSRGGSLTLARRLLAFRDLEAGDRIVANRGKDEVLATGTVTGGYRFAAERVEFRHVVPVAWDTSHARKLAEPQHGWQSTFAKVDPALFARLTAARDGNAAGTARAREDGAPVTLPEDVQAVVDAVDRKGQVILHGPPGTGKTRLALRAALALTGRADVLGAEPDRRAQAQAEMLHGDRVGMVTFHPSYGYEDFVEGFKPDMSATGPGLTLTLRDGLFHDLCTRAAARPEQTFLLIVDEINRGDLPRVFGELITLLELDKRGLPVTLPVSRRKFSVPPNVRIIGTMNTADRSISHLDAAVRRRFAFLPVDPDPDAVSATVGPLDLAAFLESLNARIARHLDTDHQIGHAYLLRDGKPIATEEDLAAAFRHEVIPLLEDYCLGRADLLHRILGDLVDADTGRPVLMSPQDLPDALATEFTSGGTPGSDA</sequence>
<dbReference type="InterPro" id="IPR003593">
    <property type="entry name" value="AAA+_ATPase"/>
</dbReference>
<dbReference type="PANTHER" id="PTHR37291:SF1">
    <property type="entry name" value="TYPE IV METHYL-DIRECTED RESTRICTION ENZYME ECOKMCRB SUBUNIT"/>
    <property type="match status" value="1"/>
</dbReference>
<evidence type="ECO:0000259" key="1">
    <source>
        <dbReference type="SMART" id="SM00382"/>
    </source>
</evidence>
<dbReference type="PANTHER" id="PTHR37291">
    <property type="entry name" value="5-METHYLCYTOSINE-SPECIFIC RESTRICTION ENZYME B"/>
    <property type="match status" value="1"/>
</dbReference>
<dbReference type="GO" id="GO:0005524">
    <property type="term" value="F:ATP binding"/>
    <property type="evidence" value="ECO:0007669"/>
    <property type="project" value="InterPro"/>
</dbReference>
<dbReference type="Pfam" id="PF07728">
    <property type="entry name" value="AAA_5"/>
    <property type="match status" value="1"/>
</dbReference>
<reference evidence="2" key="2">
    <citation type="submission" date="2020-09" db="EMBL/GenBank/DDBJ databases">
        <authorList>
            <person name="Sun Q."/>
            <person name="Ohkuma M."/>
        </authorList>
    </citation>
    <scope>NUCLEOTIDE SEQUENCE</scope>
    <source>
        <strain evidence="2">JCM 5016</strain>
    </source>
</reference>
<feature type="domain" description="AAA+ ATPase" evidence="1">
    <location>
        <begin position="415"/>
        <end position="597"/>
    </location>
</feature>
<dbReference type="InterPro" id="IPR027417">
    <property type="entry name" value="P-loop_NTPase"/>
</dbReference>